<gene>
    <name evidence="1" type="ORF">KTS45_17390</name>
</gene>
<dbReference type="Proteomes" id="UP000766550">
    <property type="component" value="Unassembled WGS sequence"/>
</dbReference>
<organism evidence="1 2">
    <name type="scientific">Haloarcula limicola</name>
    <dbReference type="NCBI Taxonomy" id="1429915"/>
    <lineage>
        <taxon>Archaea</taxon>
        <taxon>Methanobacteriati</taxon>
        <taxon>Methanobacteriota</taxon>
        <taxon>Stenosarchaea group</taxon>
        <taxon>Halobacteria</taxon>
        <taxon>Halobacteriales</taxon>
        <taxon>Haloarculaceae</taxon>
        <taxon>Haloarcula</taxon>
    </lineage>
</organism>
<comment type="caution">
    <text evidence="1">The sequence shown here is derived from an EMBL/GenBank/DDBJ whole genome shotgun (WGS) entry which is preliminary data.</text>
</comment>
<name>A0A8J7Y774_9EURY</name>
<protein>
    <submittedName>
        <fullName evidence="1">Uncharacterized protein</fullName>
    </submittedName>
</protein>
<reference evidence="1 2" key="1">
    <citation type="submission" date="2021-06" db="EMBL/GenBank/DDBJ databases">
        <title>New haloarchaea isolates fom saline soil.</title>
        <authorList>
            <person name="Duran-Viseras A."/>
            <person name="Sanchez-Porro C.S."/>
            <person name="Ventosa A."/>
        </authorList>
    </citation>
    <scope>NUCLEOTIDE SEQUENCE [LARGE SCALE GENOMIC DNA]</scope>
    <source>
        <strain evidence="1 2">JCM 183640</strain>
    </source>
</reference>
<dbReference type="AlphaFoldDB" id="A0A8J7Y774"/>
<dbReference type="RefSeq" id="WP_162318810.1">
    <property type="nucleotide sequence ID" value="NZ_JAHQXF010000003.1"/>
</dbReference>
<dbReference type="EMBL" id="JAHQXF010000003">
    <property type="protein sequence ID" value="MBV0925980.1"/>
    <property type="molecule type" value="Genomic_DNA"/>
</dbReference>
<keyword evidence="2" id="KW-1185">Reference proteome</keyword>
<proteinExistence type="predicted"/>
<dbReference type="OrthoDB" id="237820at2157"/>
<accession>A0A8J7Y774</accession>
<sequence>MQYDVTECPACGNPLEEDGEIPDSIEDGSLRVAIVCPTCETPLRIEFEDLDPRTGDVAISVEPREE</sequence>
<evidence type="ECO:0000313" key="2">
    <source>
        <dbReference type="Proteomes" id="UP000766550"/>
    </source>
</evidence>
<evidence type="ECO:0000313" key="1">
    <source>
        <dbReference type="EMBL" id="MBV0925980.1"/>
    </source>
</evidence>